<dbReference type="AlphaFoldDB" id="A0AAN8U466"/>
<sequence>MYRGFSIEQKGPHINHLTFADDVVIFTSTDRHSMKFIMNTLEEYERTSNQLMNTEKNHFMIPSITS</sequence>
<gene>
    <name evidence="1" type="ORF">RDI58_000938</name>
</gene>
<organism evidence="1 2">
    <name type="scientific">Solanum bulbocastanum</name>
    <name type="common">Wild potato</name>
    <dbReference type="NCBI Taxonomy" id="147425"/>
    <lineage>
        <taxon>Eukaryota</taxon>
        <taxon>Viridiplantae</taxon>
        <taxon>Streptophyta</taxon>
        <taxon>Embryophyta</taxon>
        <taxon>Tracheophyta</taxon>
        <taxon>Spermatophyta</taxon>
        <taxon>Magnoliopsida</taxon>
        <taxon>eudicotyledons</taxon>
        <taxon>Gunneridae</taxon>
        <taxon>Pentapetalae</taxon>
        <taxon>asterids</taxon>
        <taxon>lamiids</taxon>
        <taxon>Solanales</taxon>
        <taxon>Solanaceae</taxon>
        <taxon>Solanoideae</taxon>
        <taxon>Solaneae</taxon>
        <taxon>Solanum</taxon>
    </lineage>
</organism>
<protein>
    <submittedName>
        <fullName evidence="1">Uncharacterized protein</fullName>
    </submittedName>
</protein>
<accession>A0AAN8U466</accession>
<proteinExistence type="predicted"/>
<dbReference type="EMBL" id="JBANQN010000001">
    <property type="protein sequence ID" value="KAK6803154.1"/>
    <property type="molecule type" value="Genomic_DNA"/>
</dbReference>
<keyword evidence="2" id="KW-1185">Reference proteome</keyword>
<comment type="caution">
    <text evidence="1">The sequence shown here is derived from an EMBL/GenBank/DDBJ whole genome shotgun (WGS) entry which is preliminary data.</text>
</comment>
<name>A0AAN8U466_SOLBU</name>
<evidence type="ECO:0000313" key="1">
    <source>
        <dbReference type="EMBL" id="KAK6803154.1"/>
    </source>
</evidence>
<reference evidence="1 2" key="1">
    <citation type="submission" date="2024-02" db="EMBL/GenBank/DDBJ databases">
        <title>de novo genome assembly of Solanum bulbocastanum strain 11H21.</title>
        <authorList>
            <person name="Hosaka A.J."/>
        </authorList>
    </citation>
    <scope>NUCLEOTIDE SEQUENCE [LARGE SCALE GENOMIC DNA]</scope>
    <source>
        <tissue evidence="1">Young leaves</tissue>
    </source>
</reference>
<dbReference type="Proteomes" id="UP001371456">
    <property type="component" value="Unassembled WGS sequence"/>
</dbReference>
<evidence type="ECO:0000313" key="2">
    <source>
        <dbReference type="Proteomes" id="UP001371456"/>
    </source>
</evidence>